<dbReference type="RefSeq" id="WP_338618071.1">
    <property type="nucleotide sequence ID" value="NZ_AP028127.1"/>
</dbReference>
<evidence type="ECO:0000313" key="5">
    <source>
        <dbReference type="Proteomes" id="UP001432099"/>
    </source>
</evidence>
<keyword evidence="5" id="KW-1185">Reference proteome</keyword>
<dbReference type="NCBIfam" id="NF033542">
    <property type="entry name" value="transpos_IS110"/>
    <property type="match status" value="1"/>
</dbReference>
<dbReference type="InterPro" id="IPR003346">
    <property type="entry name" value="Transposase_20"/>
</dbReference>
<organism evidence="4 5">
    <name type="scientific">Turicibacter faecis</name>
    <dbReference type="NCBI Taxonomy" id="2963365"/>
    <lineage>
        <taxon>Bacteria</taxon>
        <taxon>Bacillati</taxon>
        <taxon>Bacillota</taxon>
        <taxon>Erysipelotrichia</taxon>
        <taxon>Erysipelotrichales</taxon>
        <taxon>Turicibacteraceae</taxon>
        <taxon>Turicibacter</taxon>
    </lineage>
</organism>
<sequence>MKLFVGIDVSSEKLDVCFLDSSDTTLKEVTLPNNLNGASSIKESVLTFHHSFNYEKIVIGMESTSIYSFHPATFLSEDTDLKSLGCVEVVVQNPKSIHRYKGLFEEDKTDRIDAFRIADFLRIERFNKTVLKEERYIALQRLTRSRYQLVHQLTECKQHFLENLYYKCNTLSKELDTSVFGATMLDLLSDSLSLDEIAQMELEDLALLLQEKGRGRFSDPQKIAKMIKKAIRDSYRLAQVVQESVDMVLATYARLIQTLKKQIKDLEKSIVALFEIVSEVQCLKSIPGIGVVYAAGIVAEIGQIERFENEAQLAKYCGLYWKKNQSGNFESERTPMTRTGNQYLRYYMVEAANSIRRHEDSYRLYYQKKYDEVPKFKHKRALVLTARKFVRLVDTLLRNRQLYTPERSV</sequence>
<evidence type="ECO:0000313" key="4">
    <source>
        <dbReference type="EMBL" id="BEH91012.1"/>
    </source>
</evidence>
<evidence type="ECO:0000259" key="2">
    <source>
        <dbReference type="Pfam" id="PF01548"/>
    </source>
</evidence>
<dbReference type="PANTHER" id="PTHR33055:SF15">
    <property type="entry name" value="TRANSPOSASE-RELATED"/>
    <property type="match status" value="1"/>
</dbReference>
<feature type="coiled-coil region" evidence="1">
    <location>
        <begin position="249"/>
        <end position="276"/>
    </location>
</feature>
<feature type="domain" description="Transposase IS116/IS110/IS902 C-terminal" evidence="3">
    <location>
        <begin position="281"/>
        <end position="367"/>
    </location>
</feature>
<dbReference type="EMBL" id="AP028127">
    <property type="protein sequence ID" value="BEH91012.1"/>
    <property type="molecule type" value="Genomic_DNA"/>
</dbReference>
<evidence type="ECO:0000256" key="1">
    <source>
        <dbReference type="SAM" id="Coils"/>
    </source>
</evidence>
<feature type="domain" description="Transposase IS110-like N-terminal" evidence="2">
    <location>
        <begin position="5"/>
        <end position="163"/>
    </location>
</feature>
<evidence type="ECO:0000259" key="3">
    <source>
        <dbReference type="Pfam" id="PF02371"/>
    </source>
</evidence>
<dbReference type="Pfam" id="PF01548">
    <property type="entry name" value="DEDD_Tnp_IS110"/>
    <property type="match status" value="1"/>
</dbReference>
<gene>
    <name evidence="4" type="ORF">T23_11140</name>
</gene>
<accession>A0ABN6ZAY3</accession>
<reference evidence="4" key="1">
    <citation type="journal article" date="2024" name="Int. J. Syst. Evol. Microbiol.">
        <title>Turicibacter faecis sp. nov., isolated from faeces of heart failure mouse model.</title>
        <authorList>
            <person name="Imamura Y."/>
            <person name="Motooka D."/>
            <person name="Nakajima Y."/>
            <person name="Ito S."/>
            <person name="Kitakaze M."/>
            <person name="Iida T."/>
            <person name="Nakamura S."/>
        </authorList>
    </citation>
    <scope>NUCLEOTIDE SEQUENCE</scope>
    <source>
        <strain evidence="4">TC023</strain>
    </source>
</reference>
<dbReference type="InterPro" id="IPR047650">
    <property type="entry name" value="Transpos_IS110"/>
</dbReference>
<protein>
    <submittedName>
        <fullName evidence="4">IS110 family transposase</fullName>
    </submittedName>
</protein>
<dbReference type="PANTHER" id="PTHR33055">
    <property type="entry name" value="TRANSPOSASE FOR INSERTION SEQUENCE ELEMENT IS1111A"/>
    <property type="match status" value="1"/>
</dbReference>
<dbReference type="Proteomes" id="UP001432099">
    <property type="component" value="Chromosome"/>
</dbReference>
<dbReference type="Pfam" id="PF02371">
    <property type="entry name" value="Transposase_20"/>
    <property type="match status" value="1"/>
</dbReference>
<proteinExistence type="predicted"/>
<name>A0ABN6ZAY3_9FIRM</name>
<dbReference type="InterPro" id="IPR002525">
    <property type="entry name" value="Transp_IS110-like_N"/>
</dbReference>
<keyword evidence="1" id="KW-0175">Coiled coil</keyword>